<dbReference type="EMBL" id="ON649700">
    <property type="protein sequence ID" value="UVF62360.1"/>
    <property type="molecule type" value="Genomic_DNA"/>
</dbReference>
<name>A0A976UBE6_9CAUD</name>
<keyword evidence="2" id="KW-1185">Reference proteome</keyword>
<protein>
    <submittedName>
        <fullName evidence="1">Uncharacterized protein</fullName>
    </submittedName>
</protein>
<evidence type="ECO:0000313" key="2">
    <source>
        <dbReference type="Proteomes" id="UP001157003"/>
    </source>
</evidence>
<dbReference type="Proteomes" id="UP001157003">
    <property type="component" value="Segment"/>
</dbReference>
<reference evidence="1 2" key="1">
    <citation type="submission" date="2022-05" db="EMBL/GenBank/DDBJ databases">
        <title>Diverse viruses of marine archaea discovered using metagenomics.</title>
        <authorList>
            <person name="Zhou Y."/>
        </authorList>
    </citation>
    <scope>NUCLEOTIDE SEQUENCE [LARGE SCALE GENOMIC DNA]</scope>
    <source>
        <strain evidence="1">YSH_174770</strain>
    </source>
</reference>
<sequence length="69" mass="8090">MFGKEKKDKKISSRKESKIDFSDIRTRLGLTEHAPADKIAFELNKLKDKRKWSIYGLSEKDFKQFGVNL</sequence>
<proteinExistence type="predicted"/>
<organism evidence="1 2">
    <name type="scientific">Nitrososphaeria virus YSH_174770</name>
    <dbReference type="NCBI Taxonomy" id="3071322"/>
    <lineage>
        <taxon>Viruses</taxon>
        <taxon>Duplodnaviria</taxon>
        <taxon>Heunggongvirae</taxon>
        <taxon>Uroviricota</taxon>
        <taxon>Caudoviricetes</taxon>
        <taxon>Juravirales</taxon>
        <taxon>Yangangviridae</taxon>
        <taxon>Senitvirus</taxon>
        <taxon>Senitvirus yangshanense</taxon>
    </lineage>
</organism>
<accession>A0A976UBE6</accession>
<evidence type="ECO:0000313" key="1">
    <source>
        <dbReference type="EMBL" id="UVF62360.1"/>
    </source>
</evidence>